<reference evidence="2" key="1">
    <citation type="journal article" date="2023" name="Mol. Phylogenet. Evol.">
        <title>Genome-scale phylogeny and comparative genomics of the fungal order Sordariales.</title>
        <authorList>
            <person name="Hensen N."/>
            <person name="Bonometti L."/>
            <person name="Westerberg I."/>
            <person name="Brannstrom I.O."/>
            <person name="Guillou S."/>
            <person name="Cros-Aarteil S."/>
            <person name="Calhoun S."/>
            <person name="Haridas S."/>
            <person name="Kuo A."/>
            <person name="Mondo S."/>
            <person name="Pangilinan J."/>
            <person name="Riley R."/>
            <person name="LaButti K."/>
            <person name="Andreopoulos B."/>
            <person name="Lipzen A."/>
            <person name="Chen C."/>
            <person name="Yan M."/>
            <person name="Daum C."/>
            <person name="Ng V."/>
            <person name="Clum A."/>
            <person name="Steindorff A."/>
            <person name="Ohm R.A."/>
            <person name="Martin F."/>
            <person name="Silar P."/>
            <person name="Natvig D.O."/>
            <person name="Lalanne C."/>
            <person name="Gautier V."/>
            <person name="Ament-Velasquez S.L."/>
            <person name="Kruys A."/>
            <person name="Hutchinson M.I."/>
            <person name="Powell A.J."/>
            <person name="Barry K."/>
            <person name="Miller A.N."/>
            <person name="Grigoriev I.V."/>
            <person name="Debuchy R."/>
            <person name="Gladieux P."/>
            <person name="Hiltunen Thoren M."/>
            <person name="Johannesson H."/>
        </authorList>
    </citation>
    <scope>NUCLEOTIDE SEQUENCE</scope>
    <source>
        <strain evidence="2">CBS 757.83</strain>
    </source>
</reference>
<reference evidence="2" key="2">
    <citation type="submission" date="2023-05" db="EMBL/GenBank/DDBJ databases">
        <authorList>
            <consortium name="Lawrence Berkeley National Laboratory"/>
            <person name="Steindorff A."/>
            <person name="Hensen N."/>
            <person name="Bonometti L."/>
            <person name="Westerberg I."/>
            <person name="Brannstrom I.O."/>
            <person name="Guillou S."/>
            <person name="Cros-Aarteil S."/>
            <person name="Calhoun S."/>
            <person name="Haridas S."/>
            <person name="Kuo A."/>
            <person name="Mondo S."/>
            <person name="Pangilinan J."/>
            <person name="Riley R."/>
            <person name="Labutti K."/>
            <person name="Andreopoulos B."/>
            <person name="Lipzen A."/>
            <person name="Chen C."/>
            <person name="Yanf M."/>
            <person name="Daum C."/>
            <person name="Ng V."/>
            <person name="Clum A."/>
            <person name="Ohm R."/>
            <person name="Martin F."/>
            <person name="Silar P."/>
            <person name="Natvig D."/>
            <person name="Lalanne C."/>
            <person name="Gautier V."/>
            <person name="Ament-Velasquez S.L."/>
            <person name="Kruys A."/>
            <person name="Hutchinson M.I."/>
            <person name="Powell A.J."/>
            <person name="Barry K."/>
            <person name="Miller A.N."/>
            <person name="Grigoriev I.V."/>
            <person name="Debuchy R."/>
            <person name="Gladieux P."/>
            <person name="Thoren M.H."/>
            <person name="Johannesson H."/>
        </authorList>
    </citation>
    <scope>NUCLEOTIDE SEQUENCE</scope>
    <source>
        <strain evidence="2">CBS 757.83</strain>
    </source>
</reference>
<feature type="transmembrane region" description="Helical" evidence="1">
    <location>
        <begin position="29"/>
        <end position="57"/>
    </location>
</feature>
<evidence type="ECO:0000313" key="2">
    <source>
        <dbReference type="EMBL" id="KAK4099664.1"/>
    </source>
</evidence>
<dbReference type="AlphaFoldDB" id="A0AAN6PZT8"/>
<feature type="transmembrane region" description="Helical" evidence="1">
    <location>
        <begin position="242"/>
        <end position="264"/>
    </location>
</feature>
<feature type="transmembrane region" description="Helical" evidence="1">
    <location>
        <begin position="122"/>
        <end position="145"/>
    </location>
</feature>
<proteinExistence type="predicted"/>
<gene>
    <name evidence="2" type="ORF">N658DRAFT_508490</name>
</gene>
<feature type="transmembrane region" description="Helical" evidence="1">
    <location>
        <begin position="325"/>
        <end position="351"/>
    </location>
</feature>
<accession>A0AAN6PZT8</accession>
<feature type="transmembrane region" description="Helical" evidence="1">
    <location>
        <begin position="152"/>
        <end position="170"/>
    </location>
</feature>
<evidence type="ECO:0000313" key="3">
    <source>
        <dbReference type="Proteomes" id="UP001305647"/>
    </source>
</evidence>
<dbReference type="Proteomes" id="UP001305647">
    <property type="component" value="Unassembled WGS sequence"/>
</dbReference>
<evidence type="ECO:0008006" key="4">
    <source>
        <dbReference type="Google" id="ProtNLM"/>
    </source>
</evidence>
<sequence>MSSGLAIGHSLAKRFIEVQPRGKDDGATALLLAFLLIDFILFVPVAFLISYTLGFFYPTLAAVEDPLPAYDALSVNEDGTPTKDDNGRLPTAQPGKPVTGSLRVTYRLIRSLGSWRINFHGFGYNMVVHGVWNLTAMFLSLAPFLPRSIAQVLALVAIAPLHTAWTHWVITPPGPRSFFSRIPPVRKVYLATWFPSFLFGAAIQASFILPLLLAGVIGLRVPDMDTPPDRQTRLTVSDVAKGLCLLGVHLGLSALLVTPAHVALTRVQASLLSADEDTLVPFDRSFGGRVEPDVVNGKGFATFGAAIKTVGLQSWVRIYLLDLKVAAVAAVAYSVLGAVIVGQVLLFLLFAKAHD</sequence>
<protein>
    <recommendedName>
        <fullName evidence="4">Ubiquitin carrier protein</fullName>
    </recommendedName>
</protein>
<name>A0AAN6PZT8_9PEZI</name>
<keyword evidence="1" id="KW-1133">Transmembrane helix</keyword>
<keyword evidence="3" id="KW-1185">Reference proteome</keyword>
<evidence type="ECO:0000256" key="1">
    <source>
        <dbReference type="SAM" id="Phobius"/>
    </source>
</evidence>
<dbReference type="EMBL" id="MU863647">
    <property type="protein sequence ID" value="KAK4099664.1"/>
    <property type="molecule type" value="Genomic_DNA"/>
</dbReference>
<feature type="transmembrane region" description="Helical" evidence="1">
    <location>
        <begin position="190"/>
        <end position="221"/>
    </location>
</feature>
<keyword evidence="1" id="KW-0472">Membrane</keyword>
<comment type="caution">
    <text evidence="2">The sequence shown here is derived from an EMBL/GenBank/DDBJ whole genome shotgun (WGS) entry which is preliminary data.</text>
</comment>
<keyword evidence="1" id="KW-0812">Transmembrane</keyword>
<organism evidence="2 3">
    <name type="scientific">Parathielavia hyrcaniae</name>
    <dbReference type="NCBI Taxonomy" id="113614"/>
    <lineage>
        <taxon>Eukaryota</taxon>
        <taxon>Fungi</taxon>
        <taxon>Dikarya</taxon>
        <taxon>Ascomycota</taxon>
        <taxon>Pezizomycotina</taxon>
        <taxon>Sordariomycetes</taxon>
        <taxon>Sordariomycetidae</taxon>
        <taxon>Sordariales</taxon>
        <taxon>Chaetomiaceae</taxon>
        <taxon>Parathielavia</taxon>
    </lineage>
</organism>